<dbReference type="EMBL" id="JBHRWW010000006">
    <property type="protein sequence ID" value="MFC3688888.1"/>
    <property type="molecule type" value="Genomic_DNA"/>
</dbReference>
<organism evidence="3 4">
    <name type="scientific">Aquipuribacter hungaricus</name>
    <dbReference type="NCBI Taxonomy" id="545624"/>
    <lineage>
        <taxon>Bacteria</taxon>
        <taxon>Bacillati</taxon>
        <taxon>Actinomycetota</taxon>
        <taxon>Actinomycetes</taxon>
        <taxon>Micrococcales</taxon>
        <taxon>Intrasporangiaceae</taxon>
        <taxon>Aquipuribacter</taxon>
    </lineage>
</organism>
<dbReference type="PROSITE" id="PS51257">
    <property type="entry name" value="PROKAR_LIPOPROTEIN"/>
    <property type="match status" value="1"/>
</dbReference>
<feature type="chain" id="PRO_5046556050" evidence="1">
    <location>
        <begin position="23"/>
        <end position="209"/>
    </location>
</feature>
<keyword evidence="1" id="KW-0732">Signal</keyword>
<evidence type="ECO:0000313" key="4">
    <source>
        <dbReference type="Proteomes" id="UP001595685"/>
    </source>
</evidence>
<feature type="domain" description="DUF305" evidence="2">
    <location>
        <begin position="56"/>
        <end position="207"/>
    </location>
</feature>
<evidence type="ECO:0000313" key="3">
    <source>
        <dbReference type="EMBL" id="MFC3688888.1"/>
    </source>
</evidence>
<name>A0ABV7WJZ6_9MICO</name>
<evidence type="ECO:0000256" key="1">
    <source>
        <dbReference type="SAM" id="SignalP"/>
    </source>
</evidence>
<dbReference type="InterPro" id="IPR005183">
    <property type="entry name" value="DUF305_CopM-like"/>
</dbReference>
<dbReference type="PANTHER" id="PTHR36933:SF1">
    <property type="entry name" value="SLL0788 PROTEIN"/>
    <property type="match status" value="1"/>
</dbReference>
<reference evidence="4" key="1">
    <citation type="journal article" date="2019" name="Int. J. Syst. Evol. Microbiol.">
        <title>The Global Catalogue of Microorganisms (GCM) 10K type strain sequencing project: providing services to taxonomists for standard genome sequencing and annotation.</title>
        <authorList>
            <consortium name="The Broad Institute Genomics Platform"/>
            <consortium name="The Broad Institute Genome Sequencing Center for Infectious Disease"/>
            <person name="Wu L."/>
            <person name="Ma J."/>
        </authorList>
    </citation>
    <scope>NUCLEOTIDE SEQUENCE [LARGE SCALE GENOMIC DNA]</scope>
    <source>
        <strain evidence="4">NCAIM B.02333</strain>
    </source>
</reference>
<feature type="signal peptide" evidence="1">
    <location>
        <begin position="1"/>
        <end position="22"/>
    </location>
</feature>
<protein>
    <submittedName>
        <fullName evidence="3">DUF305 domain-containing protein</fullName>
    </submittedName>
</protein>
<comment type="caution">
    <text evidence="3">The sequence shown here is derived from an EMBL/GenBank/DDBJ whole genome shotgun (WGS) entry which is preliminary data.</text>
</comment>
<dbReference type="RefSeq" id="WP_340288132.1">
    <property type="nucleotide sequence ID" value="NZ_JBBEOI010000001.1"/>
</dbReference>
<proteinExistence type="predicted"/>
<dbReference type="Proteomes" id="UP001595685">
    <property type="component" value="Unassembled WGS sequence"/>
</dbReference>
<keyword evidence="4" id="KW-1185">Reference proteome</keyword>
<evidence type="ECO:0000259" key="2">
    <source>
        <dbReference type="Pfam" id="PF03713"/>
    </source>
</evidence>
<accession>A0ABV7WJZ6</accession>
<gene>
    <name evidence="3" type="ORF">ACFOLH_11095</name>
</gene>
<dbReference type="Gene3D" id="1.20.1260.10">
    <property type="match status" value="1"/>
</dbReference>
<dbReference type="PANTHER" id="PTHR36933">
    <property type="entry name" value="SLL0788 PROTEIN"/>
    <property type="match status" value="1"/>
</dbReference>
<dbReference type="Pfam" id="PF03713">
    <property type="entry name" value="DUF305"/>
    <property type="match status" value="1"/>
</dbReference>
<dbReference type="InterPro" id="IPR012347">
    <property type="entry name" value="Ferritin-like"/>
</dbReference>
<sequence>MTTPLRGAAALTAAVTLSIVLAACGGDAATETAGGATPADLPTTAEQVEGENNEADVTFAQGMLPHHRQAVQMSELALDRAEDPEVLALAEEIAAAQEPEILTMTAFLEAWGAEVPAEDMEMSMEMEGMDSGGMAGMMSPEQMAELETAEGAAFDEMFLSMMVEHHEGAVAMAETEHDEGQNPAAKELAQAIVDTQESEIARMQDLLDS</sequence>